<keyword evidence="5" id="KW-0472">Membrane</keyword>
<evidence type="ECO:0000259" key="6">
    <source>
        <dbReference type="Pfam" id="PF02558"/>
    </source>
</evidence>
<dbReference type="GO" id="GO:0005737">
    <property type="term" value="C:cytoplasm"/>
    <property type="evidence" value="ECO:0007669"/>
    <property type="project" value="TreeGrafter"/>
</dbReference>
<dbReference type="EMBL" id="CP099421">
    <property type="protein sequence ID" value="USW52534.1"/>
    <property type="molecule type" value="Genomic_DNA"/>
</dbReference>
<dbReference type="SUPFAM" id="SSF51735">
    <property type="entry name" value="NAD(P)-binding Rossmann-fold domains"/>
    <property type="match status" value="1"/>
</dbReference>
<evidence type="ECO:0000256" key="4">
    <source>
        <dbReference type="RuleBase" id="RU362068"/>
    </source>
</evidence>
<name>A0A9Q9ANG9_9PEZI</name>
<dbReference type="GO" id="GO:0008677">
    <property type="term" value="F:2-dehydropantoate 2-reductase activity"/>
    <property type="evidence" value="ECO:0007669"/>
    <property type="project" value="UniProtKB-EC"/>
</dbReference>
<keyword evidence="5" id="KW-0812">Transmembrane</keyword>
<dbReference type="InterPro" id="IPR008927">
    <property type="entry name" value="6-PGluconate_DH-like_C_sf"/>
</dbReference>
<dbReference type="InterPro" id="IPR013752">
    <property type="entry name" value="KPA_reductase"/>
</dbReference>
<dbReference type="Gene3D" id="3.40.50.720">
    <property type="entry name" value="NAD(P)-binding Rossmann-like Domain"/>
    <property type="match status" value="1"/>
</dbReference>
<dbReference type="NCBIfam" id="TIGR00745">
    <property type="entry name" value="apbA_panE"/>
    <property type="match status" value="1"/>
</dbReference>
<dbReference type="InterPro" id="IPR013328">
    <property type="entry name" value="6PGD_dom2"/>
</dbReference>
<evidence type="ECO:0000256" key="3">
    <source>
        <dbReference type="ARBA" id="ARBA00023002"/>
    </source>
</evidence>
<dbReference type="EC" id="1.1.1.169" evidence="4"/>
<comment type="catalytic activity">
    <reaction evidence="4">
        <text>(R)-pantoate + NADP(+) = 2-dehydropantoate + NADPH + H(+)</text>
        <dbReference type="Rhea" id="RHEA:16233"/>
        <dbReference type="ChEBI" id="CHEBI:11561"/>
        <dbReference type="ChEBI" id="CHEBI:15378"/>
        <dbReference type="ChEBI" id="CHEBI:15980"/>
        <dbReference type="ChEBI" id="CHEBI:57783"/>
        <dbReference type="ChEBI" id="CHEBI:58349"/>
        <dbReference type="EC" id="1.1.1.169"/>
    </reaction>
</comment>
<dbReference type="AlphaFoldDB" id="A0A9Q9ANG9"/>
<dbReference type="GO" id="GO:0015940">
    <property type="term" value="P:pantothenate biosynthetic process"/>
    <property type="evidence" value="ECO:0007669"/>
    <property type="project" value="InterPro"/>
</dbReference>
<dbReference type="FunFam" id="3.40.50.720:FF:000609">
    <property type="entry name" value="2-dehydropantoate 2-reductase"/>
    <property type="match status" value="1"/>
</dbReference>
<keyword evidence="5" id="KW-1133">Transmembrane helix</keyword>
<evidence type="ECO:0000256" key="1">
    <source>
        <dbReference type="ARBA" id="ARBA00007870"/>
    </source>
</evidence>
<proteinExistence type="inferred from homology"/>
<dbReference type="PANTHER" id="PTHR21708:SF40">
    <property type="entry name" value="REDUCTASE FAMILY PROTEIN, PUTATIVE (AFU_ORTHOLOGUE AFUA_2G14497)-RELATED"/>
    <property type="match status" value="1"/>
</dbReference>
<keyword evidence="3 4" id="KW-0560">Oxidoreductase</keyword>
<dbReference type="FunFam" id="1.10.1040.10:FF:000017">
    <property type="entry name" value="2-dehydropantoate 2-reductase"/>
    <property type="match status" value="1"/>
</dbReference>
<dbReference type="InterPro" id="IPR051402">
    <property type="entry name" value="KPR-Related"/>
</dbReference>
<evidence type="ECO:0000256" key="2">
    <source>
        <dbReference type="ARBA" id="ARBA00022857"/>
    </source>
</evidence>
<evidence type="ECO:0000259" key="7">
    <source>
        <dbReference type="Pfam" id="PF08546"/>
    </source>
</evidence>
<dbReference type="SUPFAM" id="SSF48179">
    <property type="entry name" value="6-phosphogluconate dehydrogenase C-terminal domain-like"/>
    <property type="match status" value="1"/>
</dbReference>
<dbReference type="InterPro" id="IPR013332">
    <property type="entry name" value="KPR_N"/>
</dbReference>
<dbReference type="InterPro" id="IPR003710">
    <property type="entry name" value="ApbA"/>
</dbReference>
<dbReference type="Pfam" id="PF02558">
    <property type="entry name" value="ApbA"/>
    <property type="match status" value="1"/>
</dbReference>
<feature type="transmembrane region" description="Helical" evidence="5">
    <location>
        <begin position="12"/>
        <end position="29"/>
    </location>
</feature>
<dbReference type="PANTHER" id="PTHR21708">
    <property type="entry name" value="PROBABLE 2-DEHYDROPANTOATE 2-REDUCTASE"/>
    <property type="match status" value="1"/>
</dbReference>
<accession>A0A9Q9ANG9</accession>
<dbReference type="Pfam" id="PF08546">
    <property type="entry name" value="ApbA_C"/>
    <property type="match status" value="1"/>
</dbReference>
<feature type="domain" description="Ketopantoate reductase N-terminal" evidence="6">
    <location>
        <begin position="13"/>
        <end position="163"/>
    </location>
</feature>
<comment type="function">
    <text evidence="4">Catalyzes the NADPH-dependent reduction of ketopantoate into pantoic acid.</text>
</comment>
<dbReference type="InterPro" id="IPR036291">
    <property type="entry name" value="NAD(P)-bd_dom_sf"/>
</dbReference>
<protein>
    <recommendedName>
        <fullName evidence="4">2-dehydropantoate 2-reductase</fullName>
        <ecNumber evidence="4">1.1.1.169</ecNumber>
    </recommendedName>
    <alternativeName>
        <fullName evidence="4">Ketopantoate reductase</fullName>
    </alternativeName>
</protein>
<comment type="similarity">
    <text evidence="1 4">Belongs to the ketopantoate reductase family.</text>
</comment>
<gene>
    <name evidence="8" type="ORF">Slin15195_G058530</name>
</gene>
<keyword evidence="2 4" id="KW-0521">NADP</keyword>
<sequence>MGSSRPQKQLNVLLFGLGAIGGFYAYVLGRNQNVSLSVIARSNHDAVKENGLQIESEIHGSHKVNIDHVYRSPSDAVNVKFDYIVCAHKAIKPASIPSLFKAVTDDNTTFVIIQNGVGNEEPFRDTFARNTIISCVTWTGAVQKIPGVISHNRNEDMQIGLFPNKSIDQTIEQKRLTTFSELLTNGGTKFSVEEDVQVKRWEKVVWNAAWNPLTTITGLPVQAWLKSSPEAEALTRQLMEDVITVGRRLGVPLKDGLAAELLAKVVAMQSPIFSSMYQDAQAGRPLETDVIVGFPMRKANELGLDVPGLRAIYALTTAVNARLTEAKL</sequence>
<reference evidence="8" key="1">
    <citation type="submission" date="2022-06" db="EMBL/GenBank/DDBJ databases">
        <title>Complete genome sequences of two strains of the flax pathogen Septoria linicola.</title>
        <authorList>
            <person name="Lapalu N."/>
            <person name="Simon A."/>
            <person name="Demenou B."/>
            <person name="Paumier D."/>
            <person name="Guillot M.-P."/>
            <person name="Gout L."/>
            <person name="Valade R."/>
        </authorList>
    </citation>
    <scope>NUCLEOTIDE SEQUENCE</scope>
    <source>
        <strain evidence="8">SE15195</strain>
    </source>
</reference>
<dbReference type="Gene3D" id="1.10.1040.10">
    <property type="entry name" value="N-(1-d-carboxylethyl)-l-norvaline Dehydrogenase, domain 2"/>
    <property type="match status" value="1"/>
</dbReference>
<dbReference type="Proteomes" id="UP001056384">
    <property type="component" value="Chromosome 4"/>
</dbReference>
<evidence type="ECO:0000256" key="5">
    <source>
        <dbReference type="SAM" id="Phobius"/>
    </source>
</evidence>
<feature type="domain" description="Ketopantoate reductase C-terminal" evidence="7">
    <location>
        <begin position="195"/>
        <end position="318"/>
    </location>
</feature>
<keyword evidence="9" id="KW-1185">Reference proteome</keyword>
<evidence type="ECO:0000313" key="8">
    <source>
        <dbReference type="EMBL" id="USW52534.1"/>
    </source>
</evidence>
<organism evidence="8 9">
    <name type="scientific">Septoria linicola</name>
    <dbReference type="NCBI Taxonomy" id="215465"/>
    <lineage>
        <taxon>Eukaryota</taxon>
        <taxon>Fungi</taxon>
        <taxon>Dikarya</taxon>
        <taxon>Ascomycota</taxon>
        <taxon>Pezizomycotina</taxon>
        <taxon>Dothideomycetes</taxon>
        <taxon>Dothideomycetidae</taxon>
        <taxon>Mycosphaerellales</taxon>
        <taxon>Mycosphaerellaceae</taxon>
        <taxon>Septoria</taxon>
    </lineage>
</organism>
<evidence type="ECO:0000313" key="9">
    <source>
        <dbReference type="Proteomes" id="UP001056384"/>
    </source>
</evidence>